<dbReference type="FunFam" id="3.10.50.40:FF:000006">
    <property type="entry name" value="Peptidyl-prolyl cis-trans isomerase"/>
    <property type="match status" value="1"/>
</dbReference>
<dbReference type="GO" id="GO:0006457">
    <property type="term" value="P:protein folding"/>
    <property type="evidence" value="ECO:0007669"/>
    <property type="project" value="InterPro"/>
</dbReference>
<sequence>MIGAAALALAACANKDENAEPSAEAATDAAPVEETAELPDEAKTGAELKAEFEKQAAENLAASEKFLEENKAREGVQVTDSGLQYMALEEGDGDGLTPTSTDLVVFEFAMTTADGVEISSSRAIGAAPQVRVSEIGVDMPGLAEGLQMMDEGDHYRFFLPPDLAYGDRIGPDAPFGPNETLIVDVELIKVQNPERNLELAKAFLAENAKKDGVKTTKSGLQYEVISEGPADGKSPAASDTVEVDYQGTLINGTEFDSSYARGQSATFPLSGVIAGWTEGLQLMSEGDKFRFFIPPELAYGARGGPGGSIGPNEALIFEVELIDVK</sequence>
<feature type="compositionally biased region" description="Low complexity" evidence="7">
    <location>
        <begin position="20"/>
        <end position="33"/>
    </location>
</feature>
<feature type="domain" description="PPIase FKBP-type" evidence="8">
    <location>
        <begin position="238"/>
        <end position="325"/>
    </location>
</feature>
<dbReference type="EC" id="5.2.1.8" evidence="3 6"/>
<evidence type="ECO:0000313" key="9">
    <source>
        <dbReference type="EMBL" id="PQA89620.1"/>
    </source>
</evidence>
<dbReference type="EMBL" id="PJCH01000001">
    <property type="protein sequence ID" value="PQA89620.1"/>
    <property type="molecule type" value="Genomic_DNA"/>
</dbReference>
<evidence type="ECO:0000256" key="3">
    <source>
        <dbReference type="ARBA" id="ARBA00013194"/>
    </source>
</evidence>
<organism evidence="9 10">
    <name type="scientific">Hyphococcus luteus</name>
    <dbReference type="NCBI Taxonomy" id="2058213"/>
    <lineage>
        <taxon>Bacteria</taxon>
        <taxon>Pseudomonadati</taxon>
        <taxon>Pseudomonadota</taxon>
        <taxon>Alphaproteobacteria</taxon>
        <taxon>Parvularculales</taxon>
        <taxon>Parvularculaceae</taxon>
        <taxon>Hyphococcus</taxon>
    </lineage>
</organism>
<feature type="region of interest" description="Disordered" evidence="7">
    <location>
        <begin position="15"/>
        <end position="46"/>
    </location>
</feature>
<dbReference type="InterPro" id="IPR046357">
    <property type="entry name" value="PPIase_dom_sf"/>
</dbReference>
<evidence type="ECO:0000256" key="5">
    <source>
        <dbReference type="ARBA" id="ARBA00023235"/>
    </source>
</evidence>
<keyword evidence="10" id="KW-1185">Reference proteome</keyword>
<evidence type="ECO:0000256" key="4">
    <source>
        <dbReference type="ARBA" id="ARBA00023110"/>
    </source>
</evidence>
<dbReference type="Proteomes" id="UP000239504">
    <property type="component" value="Unassembled WGS sequence"/>
</dbReference>
<comment type="similarity">
    <text evidence="2">Belongs to the FKBP-type PPIase family.</text>
</comment>
<evidence type="ECO:0000259" key="8">
    <source>
        <dbReference type="PROSITE" id="PS50059"/>
    </source>
</evidence>
<proteinExistence type="inferred from homology"/>
<dbReference type="PANTHER" id="PTHR43811">
    <property type="entry name" value="FKBP-TYPE PEPTIDYL-PROLYL CIS-TRANS ISOMERASE FKPA"/>
    <property type="match status" value="1"/>
</dbReference>
<reference evidence="9 10" key="1">
    <citation type="submission" date="2017-12" db="EMBL/GenBank/DDBJ databases">
        <authorList>
            <person name="Hurst M.R.H."/>
        </authorList>
    </citation>
    <scope>NUCLEOTIDE SEQUENCE [LARGE SCALE GENOMIC DNA]</scope>
    <source>
        <strain evidence="9 10">SY-3-19</strain>
    </source>
</reference>
<comment type="catalytic activity">
    <reaction evidence="1 6">
        <text>[protein]-peptidylproline (omega=180) = [protein]-peptidylproline (omega=0)</text>
        <dbReference type="Rhea" id="RHEA:16237"/>
        <dbReference type="Rhea" id="RHEA-COMP:10747"/>
        <dbReference type="Rhea" id="RHEA-COMP:10748"/>
        <dbReference type="ChEBI" id="CHEBI:83833"/>
        <dbReference type="ChEBI" id="CHEBI:83834"/>
        <dbReference type="EC" id="5.2.1.8"/>
    </reaction>
</comment>
<evidence type="ECO:0000256" key="6">
    <source>
        <dbReference type="PROSITE-ProRule" id="PRU00277"/>
    </source>
</evidence>
<dbReference type="GO" id="GO:0003755">
    <property type="term" value="F:peptidyl-prolyl cis-trans isomerase activity"/>
    <property type="evidence" value="ECO:0007669"/>
    <property type="project" value="UniProtKB-KW"/>
</dbReference>
<dbReference type="AlphaFoldDB" id="A0A2S7KAS7"/>
<evidence type="ECO:0000313" key="10">
    <source>
        <dbReference type="Proteomes" id="UP000239504"/>
    </source>
</evidence>
<name>A0A2S7KAS7_9PROT</name>
<dbReference type="PANTHER" id="PTHR43811:SF19">
    <property type="entry name" value="39 KDA FK506-BINDING NUCLEAR PROTEIN"/>
    <property type="match status" value="1"/>
</dbReference>
<accession>A0A2S7KAS7</accession>
<dbReference type="PROSITE" id="PS50059">
    <property type="entry name" value="FKBP_PPIASE"/>
    <property type="match status" value="2"/>
</dbReference>
<dbReference type="Gene3D" id="3.10.50.40">
    <property type="match status" value="2"/>
</dbReference>
<dbReference type="Pfam" id="PF01346">
    <property type="entry name" value="FKBP_N"/>
    <property type="match status" value="2"/>
</dbReference>
<comment type="caution">
    <text evidence="9">The sequence shown here is derived from an EMBL/GenBank/DDBJ whole genome shotgun (WGS) entry which is preliminary data.</text>
</comment>
<dbReference type="SUPFAM" id="SSF54534">
    <property type="entry name" value="FKBP-like"/>
    <property type="match status" value="2"/>
</dbReference>
<dbReference type="InterPro" id="IPR000774">
    <property type="entry name" value="PPIase_FKBP_N"/>
</dbReference>
<dbReference type="InterPro" id="IPR001179">
    <property type="entry name" value="PPIase_FKBP_dom"/>
</dbReference>
<protein>
    <recommendedName>
        <fullName evidence="3 6">peptidylprolyl isomerase</fullName>
        <ecNumber evidence="3 6">5.2.1.8</ecNumber>
    </recommendedName>
</protein>
<evidence type="ECO:0000256" key="7">
    <source>
        <dbReference type="SAM" id="MobiDB-lite"/>
    </source>
</evidence>
<gene>
    <name evidence="9" type="ORF">CW354_01785</name>
</gene>
<keyword evidence="5 6" id="KW-0413">Isomerase</keyword>
<dbReference type="Pfam" id="PF00254">
    <property type="entry name" value="FKBP_C"/>
    <property type="match status" value="2"/>
</dbReference>
<keyword evidence="4 6" id="KW-0697">Rotamase</keyword>
<evidence type="ECO:0000256" key="1">
    <source>
        <dbReference type="ARBA" id="ARBA00000971"/>
    </source>
</evidence>
<evidence type="ECO:0000256" key="2">
    <source>
        <dbReference type="ARBA" id="ARBA00006577"/>
    </source>
</evidence>
<dbReference type="Gene3D" id="6.10.250.2970">
    <property type="match status" value="1"/>
</dbReference>
<feature type="domain" description="PPIase FKBP-type" evidence="8">
    <location>
        <begin position="101"/>
        <end position="191"/>
    </location>
</feature>